<reference evidence="1" key="1">
    <citation type="submission" date="2020-05" db="EMBL/GenBank/DDBJ databases">
        <title>Genomic Encyclopedia of Type Strains, Phase IV (KMG-V): Genome sequencing to study the core and pangenomes of soil and plant-associated prokaryotes.</title>
        <authorList>
            <person name="Whitman W."/>
        </authorList>
    </citation>
    <scope>NUCLEOTIDE SEQUENCE</scope>
    <source>
        <strain evidence="1">16F</strain>
    </source>
</reference>
<dbReference type="RefSeq" id="WP_173779135.1">
    <property type="nucleotide sequence ID" value="NZ_JABSNO010000009.1"/>
</dbReference>
<dbReference type="InterPro" id="IPR038444">
    <property type="entry name" value="DUF465_sf"/>
</dbReference>
<dbReference type="EMBL" id="JABSNO010000009">
    <property type="protein sequence ID" value="NRS92538.1"/>
    <property type="molecule type" value="Genomic_DNA"/>
</dbReference>
<dbReference type="AlphaFoldDB" id="A0A8J8K802"/>
<gene>
    <name evidence="1" type="ORF">HNQ03_001613</name>
</gene>
<keyword evidence="2" id="KW-1185">Reference proteome</keyword>
<evidence type="ECO:0000313" key="1">
    <source>
        <dbReference type="EMBL" id="NRS92538.1"/>
    </source>
</evidence>
<name>A0A8J8K802_9FLAO</name>
<dbReference type="Gene3D" id="6.10.280.50">
    <property type="match status" value="1"/>
</dbReference>
<evidence type="ECO:0000313" key="2">
    <source>
        <dbReference type="Proteomes" id="UP000610746"/>
    </source>
</evidence>
<protein>
    <submittedName>
        <fullName evidence="1">Uncharacterized protein YdcH (DUF465 family)</fullName>
    </submittedName>
</protein>
<proteinExistence type="predicted"/>
<organism evidence="1 2">
    <name type="scientific">Frigoriflavimonas asaccharolytica</name>
    <dbReference type="NCBI Taxonomy" id="2735899"/>
    <lineage>
        <taxon>Bacteria</taxon>
        <taxon>Pseudomonadati</taxon>
        <taxon>Bacteroidota</taxon>
        <taxon>Flavobacteriia</taxon>
        <taxon>Flavobacteriales</taxon>
        <taxon>Weeksellaceae</taxon>
        <taxon>Frigoriflavimonas</taxon>
    </lineage>
</organism>
<comment type="caution">
    <text evidence="1">The sequence shown here is derived from an EMBL/GenBank/DDBJ whole genome shotgun (WGS) entry which is preliminary data.</text>
</comment>
<accession>A0A8J8K802</accession>
<sequence length="79" mass="9593">MNTQNPCKKFESQREKVQTLLQENSRFKRIYEEYDYLSDNLWDLEQTEGISITDDFINYIKVETNYLEDEITFILLEKA</sequence>
<dbReference type="Proteomes" id="UP000610746">
    <property type="component" value="Unassembled WGS sequence"/>
</dbReference>